<evidence type="ECO:0000313" key="2">
    <source>
        <dbReference type="Proteomes" id="UP001221411"/>
    </source>
</evidence>
<reference evidence="1 2" key="1">
    <citation type="submission" date="2022-11" db="EMBL/GenBank/DDBJ databases">
        <title>Minimal conservation of predation-associated metabolite biosynthetic gene clusters underscores biosynthetic potential of Myxococcota including descriptions for ten novel species: Archangium lansinium sp. nov., Myxococcus landrumus sp. nov., Nannocystis bai.</title>
        <authorList>
            <person name="Ahearne A."/>
            <person name="Stevens C."/>
            <person name="Dowd S."/>
        </authorList>
    </citation>
    <scope>NUCLEOTIDE SEQUENCE [LARGE SCALE GENOMIC DNA]</scope>
    <source>
        <strain evidence="1 2">RJM3</strain>
    </source>
</reference>
<protein>
    <submittedName>
        <fullName evidence="1">DUF4304 domain-containing protein</fullName>
    </submittedName>
</protein>
<dbReference type="RefSeq" id="WP_271914818.1">
    <property type="nucleotide sequence ID" value="NZ_JAQNDO010000001.1"/>
</dbReference>
<comment type="caution">
    <text evidence="1">The sequence shown here is derived from an EMBL/GenBank/DDBJ whole genome shotgun (WGS) entry which is preliminary data.</text>
</comment>
<evidence type="ECO:0000313" key="1">
    <source>
        <dbReference type="EMBL" id="MDC0740010.1"/>
    </source>
</evidence>
<proteinExistence type="predicted"/>
<organism evidence="1 2">
    <name type="scientific">Polyangium mundeleinium</name>
    <dbReference type="NCBI Taxonomy" id="2995306"/>
    <lineage>
        <taxon>Bacteria</taxon>
        <taxon>Pseudomonadati</taxon>
        <taxon>Myxococcota</taxon>
        <taxon>Polyangia</taxon>
        <taxon>Polyangiales</taxon>
        <taxon>Polyangiaceae</taxon>
        <taxon>Polyangium</taxon>
    </lineage>
</organism>
<dbReference type="InterPro" id="IPR025412">
    <property type="entry name" value="DUF4304"/>
</dbReference>
<dbReference type="Pfam" id="PF14137">
    <property type="entry name" value="DUF4304"/>
    <property type="match status" value="1"/>
</dbReference>
<dbReference type="EMBL" id="JAQNDO010000001">
    <property type="protein sequence ID" value="MDC0740010.1"/>
    <property type="molecule type" value="Genomic_DNA"/>
</dbReference>
<sequence length="220" mass="25546">MNPKRVLRDRMSHIFKMRVTPTLHAAGFKKRGIVYVREVGSVQHLYHHESDELNTAEEYSFTTNCGVYIPGVRTVYWGPHSVEPKAPDAADGVLHVRPGFLTPAGNPWWHLTSSDGPEKDDEVGQELRRLVETAALPFFDRFRDERAVAEFCSQPRKKEDRFINPREDTFELFYAAILWKRLGCKDKCRECIERERSKTKKRYGAKTDEAFFARFSCDDD</sequence>
<dbReference type="Proteomes" id="UP001221411">
    <property type="component" value="Unassembled WGS sequence"/>
</dbReference>
<gene>
    <name evidence="1" type="ORF">POL67_01555</name>
</gene>
<keyword evidence="2" id="KW-1185">Reference proteome</keyword>
<name>A0ABT5EDX4_9BACT</name>
<accession>A0ABT5EDX4</accession>